<evidence type="ECO:0000256" key="3">
    <source>
        <dbReference type="ARBA" id="ARBA00022840"/>
    </source>
</evidence>
<evidence type="ECO:0000256" key="4">
    <source>
        <dbReference type="SAM" id="MobiDB-lite"/>
    </source>
</evidence>
<dbReference type="Gene3D" id="3.40.50.300">
    <property type="entry name" value="P-loop containing nucleotide triphosphate hydrolases"/>
    <property type="match status" value="2"/>
</dbReference>
<name>A0ABT5BQ54_9BACT</name>
<evidence type="ECO:0000256" key="1">
    <source>
        <dbReference type="ARBA" id="ARBA00006914"/>
    </source>
</evidence>
<evidence type="ECO:0000256" key="2">
    <source>
        <dbReference type="ARBA" id="ARBA00022741"/>
    </source>
</evidence>
<protein>
    <submittedName>
        <fullName evidence="6">ATP-binding protein</fullName>
    </submittedName>
</protein>
<feature type="domain" description="AAA+ ATPase" evidence="5">
    <location>
        <begin position="524"/>
        <end position="656"/>
    </location>
</feature>
<dbReference type="Pfam" id="PF22977">
    <property type="entry name" value="WHD"/>
    <property type="match status" value="1"/>
</dbReference>
<evidence type="ECO:0000259" key="5">
    <source>
        <dbReference type="SMART" id="SM00382"/>
    </source>
</evidence>
<gene>
    <name evidence="6" type="ORF">POL72_00555</name>
</gene>
<evidence type="ECO:0000313" key="7">
    <source>
        <dbReference type="Proteomes" id="UP001217485"/>
    </source>
</evidence>
<feature type="region of interest" description="Disordered" evidence="4">
    <location>
        <begin position="1"/>
        <end position="22"/>
    </location>
</feature>
<dbReference type="InterPro" id="IPR003959">
    <property type="entry name" value="ATPase_AAA_core"/>
</dbReference>
<dbReference type="SUPFAM" id="SSF52540">
    <property type="entry name" value="P-loop containing nucleoside triphosphate hydrolases"/>
    <property type="match status" value="2"/>
</dbReference>
<dbReference type="InterPro" id="IPR003593">
    <property type="entry name" value="AAA+_ATPase"/>
</dbReference>
<reference evidence="6 7" key="1">
    <citation type="submission" date="2023-01" db="EMBL/GenBank/DDBJ databases">
        <title>Minimal conservation of predation-associated metabolite biosynthetic gene clusters underscores biosynthetic potential of Myxococcota including descriptions for ten novel species: Archangium lansinium sp. nov., Myxococcus landrumus sp. nov., Nannocystis bai.</title>
        <authorList>
            <person name="Ahearne A."/>
            <person name="Stevens C."/>
            <person name="Dowd S."/>
        </authorList>
    </citation>
    <scope>NUCLEOTIDE SEQUENCE [LARGE SCALE GENOMIC DNA]</scope>
    <source>
        <strain evidence="6 7">WIWO2</strain>
    </source>
</reference>
<organism evidence="6 7">
    <name type="scientific">Sorangium atrum</name>
    <dbReference type="NCBI Taxonomy" id="2995308"/>
    <lineage>
        <taxon>Bacteria</taxon>
        <taxon>Pseudomonadati</taxon>
        <taxon>Myxococcota</taxon>
        <taxon>Polyangia</taxon>
        <taxon>Polyangiales</taxon>
        <taxon>Polyangiaceae</taxon>
        <taxon>Sorangium</taxon>
    </lineage>
</organism>
<keyword evidence="3 6" id="KW-0067">ATP-binding</keyword>
<dbReference type="GO" id="GO:0005524">
    <property type="term" value="F:ATP binding"/>
    <property type="evidence" value="ECO:0007669"/>
    <property type="project" value="UniProtKB-KW"/>
</dbReference>
<comment type="similarity">
    <text evidence="1">Belongs to the AAA ATPase family.</text>
</comment>
<keyword evidence="2" id="KW-0547">Nucleotide-binding</keyword>
<comment type="caution">
    <text evidence="6">The sequence shown here is derived from an EMBL/GenBank/DDBJ whole genome shotgun (WGS) entry which is preliminary data.</text>
</comment>
<dbReference type="EMBL" id="JAQNDK010000001">
    <property type="protein sequence ID" value="MDC0676212.1"/>
    <property type="molecule type" value="Genomic_DNA"/>
</dbReference>
<keyword evidence="7" id="KW-1185">Reference proteome</keyword>
<dbReference type="Pfam" id="PF00004">
    <property type="entry name" value="AAA"/>
    <property type="match status" value="1"/>
</dbReference>
<accession>A0ABT5BQ54</accession>
<dbReference type="InterPro" id="IPR054472">
    <property type="entry name" value="WHD"/>
</dbReference>
<dbReference type="InterPro" id="IPR027417">
    <property type="entry name" value="P-loop_NTPase"/>
</dbReference>
<evidence type="ECO:0000313" key="6">
    <source>
        <dbReference type="EMBL" id="MDC0676212.1"/>
    </source>
</evidence>
<dbReference type="RefSeq" id="WP_272092919.1">
    <property type="nucleotide sequence ID" value="NZ_JAQNDK010000001.1"/>
</dbReference>
<dbReference type="InterPro" id="IPR050221">
    <property type="entry name" value="26S_Proteasome_ATPase"/>
</dbReference>
<feature type="domain" description="AAA+ ATPase" evidence="5">
    <location>
        <begin position="274"/>
        <end position="396"/>
    </location>
</feature>
<proteinExistence type="inferred from homology"/>
<sequence length="738" mass="80656">MLEPHHNIAEEPEGAPDPAGDAPFARSLDHLMAELDRVDRMVRLGVAQARLVAEEDSLPGLTISEAEIDALLDRAPGEPHWTTGPEGPEVIAVKEAIERQAAVLSRRAAESGRRGVHLRLVALAERFGLTRFDLDVLLLALAPEIDLRYERLFAYLNDDITRKRPTVNIGLFLLAASFEERLAARRHFAPRAPLVRHGLLRGLDAAARQGSLLAAPLEVEERIIWYLLGSEELDPRLGRGVRLVHPRARLEELLLPEETKASLLRLAASHRGQTWPVVTLKGPESVGKTSLVEALCGEIGVPVLVVDLEALLAEGDAPFRAALPLVAREARLWSAALCWDGSGALGAADRKALELAVAAAIAEHDGPVFLLERGPWAPAGALGGRPLLRLEIPRPRMAEQAALWNAALRAGDAPAMAVDVAALTSRFRLTGGQIHGAVAAARALCLTRGQGAVMSTADVLQACRLRHGGKQSFLARKVPLVHRWDDVVLREDRRELLRAICRFMQQRNQVFVSWGFDDKLSLGKGLSALFSGPPGTGKTMAAAVIASELELDLYQIDLSQVVSKYIGETEKHLGELFDEAEATSAILFFDEADALFGKRTEVRDAHDRYANVETSYLLQRIDAHEGVVILATNLLKNMDEAFMRRLSFIVDFPFPSPKERAAIWKRAFPAETPLDPDVDFERLGARLELAGGSIRNVALAAAMLAAEQAAAVGMWHLFRAARLEFQKMGKVVKDETFG</sequence>
<dbReference type="Proteomes" id="UP001217485">
    <property type="component" value="Unassembled WGS sequence"/>
</dbReference>
<dbReference type="CDD" id="cd19481">
    <property type="entry name" value="RecA-like_protease"/>
    <property type="match status" value="1"/>
</dbReference>
<dbReference type="PANTHER" id="PTHR23073">
    <property type="entry name" value="26S PROTEASOME REGULATORY SUBUNIT"/>
    <property type="match status" value="1"/>
</dbReference>
<dbReference type="SMART" id="SM00382">
    <property type="entry name" value="AAA"/>
    <property type="match status" value="2"/>
</dbReference>